<dbReference type="Proteomes" id="UP001524502">
    <property type="component" value="Unassembled WGS sequence"/>
</dbReference>
<accession>A0ABT1RSC3</accession>
<comment type="caution">
    <text evidence="2">The sequence shown here is derived from an EMBL/GenBank/DDBJ whole genome shotgun (WGS) entry which is preliminary data.</text>
</comment>
<evidence type="ECO:0000259" key="1">
    <source>
        <dbReference type="Pfam" id="PF07179"/>
    </source>
</evidence>
<proteinExistence type="predicted"/>
<gene>
    <name evidence="2" type="ORF">NE619_15110</name>
</gene>
<sequence>MTDAKMTEAPKPVRNDELVESIADAKKNGSKENTVRMLNEVVRAKMLAPITLDRDPVVEGEDGQVILEKDTTISFELIKATNGDLYYPVFTHGEELRKCSQEKNQHSMIVDFEDLANMILSQSKAVRGFVINPMGDNICFTQEMIQGMIDDMKKQTDERSSEA</sequence>
<organism evidence="2 3">
    <name type="scientific">Anaerovorax odorimutans</name>
    <dbReference type="NCBI Taxonomy" id="109327"/>
    <lineage>
        <taxon>Bacteria</taxon>
        <taxon>Bacillati</taxon>
        <taxon>Bacillota</taxon>
        <taxon>Clostridia</taxon>
        <taxon>Peptostreptococcales</taxon>
        <taxon>Anaerovoracaceae</taxon>
        <taxon>Anaerovorax</taxon>
    </lineage>
</organism>
<reference evidence="2 3" key="1">
    <citation type="submission" date="2022-06" db="EMBL/GenBank/DDBJ databases">
        <title>Isolation of gut microbiota from human fecal samples.</title>
        <authorList>
            <person name="Pamer E.G."/>
            <person name="Barat B."/>
            <person name="Waligurski E."/>
            <person name="Medina S."/>
            <person name="Paddock L."/>
            <person name="Mostad J."/>
        </authorList>
    </citation>
    <scope>NUCLEOTIDE SEQUENCE [LARGE SCALE GENOMIC DNA]</scope>
    <source>
        <strain evidence="2 3">SL.3.17</strain>
    </source>
</reference>
<dbReference type="Pfam" id="PF07179">
    <property type="entry name" value="SseB"/>
    <property type="match status" value="1"/>
</dbReference>
<keyword evidence="3" id="KW-1185">Reference proteome</keyword>
<protein>
    <submittedName>
        <fullName evidence="2">SseB family protein</fullName>
    </submittedName>
</protein>
<dbReference type="EMBL" id="JANFXK010000019">
    <property type="protein sequence ID" value="MCQ4638065.1"/>
    <property type="molecule type" value="Genomic_DNA"/>
</dbReference>
<feature type="domain" description="SseB protein N-terminal" evidence="1">
    <location>
        <begin position="18"/>
        <end position="145"/>
    </location>
</feature>
<evidence type="ECO:0000313" key="2">
    <source>
        <dbReference type="EMBL" id="MCQ4638065.1"/>
    </source>
</evidence>
<dbReference type="InterPro" id="IPR009839">
    <property type="entry name" value="SseB_N"/>
</dbReference>
<name>A0ABT1RSC3_9FIRM</name>
<dbReference type="RefSeq" id="WP_256133251.1">
    <property type="nucleotide sequence ID" value="NZ_JANFXK010000019.1"/>
</dbReference>
<evidence type="ECO:0000313" key="3">
    <source>
        <dbReference type="Proteomes" id="UP001524502"/>
    </source>
</evidence>